<dbReference type="InterPro" id="IPR003591">
    <property type="entry name" value="Leu-rich_rpt_typical-subtyp"/>
</dbReference>
<dbReference type="InterPro" id="IPR032675">
    <property type="entry name" value="LRR_dom_sf"/>
</dbReference>
<evidence type="ECO:0000313" key="5">
    <source>
        <dbReference type="Proteomes" id="UP001208570"/>
    </source>
</evidence>
<dbReference type="PROSITE" id="PS51450">
    <property type="entry name" value="LRR"/>
    <property type="match status" value="2"/>
</dbReference>
<comment type="caution">
    <text evidence="4">The sequence shown here is derived from an EMBL/GenBank/DDBJ whole genome shotgun (WGS) entry which is preliminary data.</text>
</comment>
<keyword evidence="2" id="KW-0677">Repeat</keyword>
<sequence length="435" mass="49777">MALSKDKKRPRLSLADRILNRMELEVDKPYQFWWKESGRSRSTPLHDPEITSKMEKTLSNQVDDNLQQVENGHTVLHFNYQGLSELPSQLFTDEKYRHLRRMHLKRNRLKTLPDLLGELSNLTELYLHSNDLIKLPDSIGKLKQLKSLDLSNNNLSSLPDTITDLENLSVLAVSNNKIHDLPKGFDKMRRLTVLDLMNNHLRYLPLEVIECPHLQRLLLDRNHLTWLPKQLCRMKSLVELSVAGNDLIMLPLDLGHIPTLRTVFVDNNKCLHALPLSLQNQEIGFNSCGTKNFNATGHQHISPLSVRVKHDDGVKVIYLPPELLHIGNKEDSVVTLLELATRQVFKERHNLSLRELPVNLKSSMCEPTASCVACQRHLFTDGFPLVFEGQIRLYSLHYLSLCCSMNCMRIASVLIQLPVVYPEPTDLGQVLALVN</sequence>
<dbReference type="GO" id="GO:0005737">
    <property type="term" value="C:cytoplasm"/>
    <property type="evidence" value="ECO:0007669"/>
    <property type="project" value="TreeGrafter"/>
</dbReference>
<dbReference type="Pfam" id="PF23598">
    <property type="entry name" value="LRR_14"/>
    <property type="match status" value="1"/>
</dbReference>
<name>A0AAD9MT99_9ANNE</name>
<dbReference type="SMART" id="SM00364">
    <property type="entry name" value="LRR_BAC"/>
    <property type="match status" value="5"/>
</dbReference>
<dbReference type="InterPro" id="IPR050216">
    <property type="entry name" value="LRR_domain-containing"/>
</dbReference>
<organism evidence="4 5">
    <name type="scientific">Paralvinella palmiformis</name>
    <dbReference type="NCBI Taxonomy" id="53620"/>
    <lineage>
        <taxon>Eukaryota</taxon>
        <taxon>Metazoa</taxon>
        <taxon>Spiralia</taxon>
        <taxon>Lophotrochozoa</taxon>
        <taxon>Annelida</taxon>
        <taxon>Polychaeta</taxon>
        <taxon>Sedentaria</taxon>
        <taxon>Canalipalpata</taxon>
        <taxon>Terebellida</taxon>
        <taxon>Terebelliformia</taxon>
        <taxon>Alvinellidae</taxon>
        <taxon>Paralvinella</taxon>
    </lineage>
</organism>
<dbReference type="PANTHER" id="PTHR48051">
    <property type="match status" value="1"/>
</dbReference>
<keyword evidence="5" id="KW-1185">Reference proteome</keyword>
<dbReference type="InterPro" id="IPR055414">
    <property type="entry name" value="LRR_R13L4/SHOC2-like"/>
</dbReference>
<feature type="domain" description="Disease resistance R13L4/SHOC-2-like LRR" evidence="3">
    <location>
        <begin position="95"/>
        <end position="194"/>
    </location>
</feature>
<keyword evidence="1" id="KW-0433">Leucine-rich repeat</keyword>
<reference evidence="4" key="1">
    <citation type="journal article" date="2023" name="Mol. Biol. Evol.">
        <title>Third-Generation Sequencing Reveals the Adaptive Role of the Epigenome in Three Deep-Sea Polychaetes.</title>
        <authorList>
            <person name="Perez M."/>
            <person name="Aroh O."/>
            <person name="Sun Y."/>
            <person name="Lan Y."/>
            <person name="Juniper S.K."/>
            <person name="Young C.R."/>
            <person name="Angers B."/>
            <person name="Qian P.Y."/>
        </authorList>
    </citation>
    <scope>NUCLEOTIDE SEQUENCE</scope>
    <source>
        <strain evidence="4">P08H-3</strain>
    </source>
</reference>
<dbReference type="EMBL" id="JAODUP010000742">
    <property type="protein sequence ID" value="KAK2144625.1"/>
    <property type="molecule type" value="Genomic_DNA"/>
</dbReference>
<protein>
    <recommendedName>
        <fullName evidence="3">Disease resistance R13L4/SHOC-2-like LRR domain-containing protein</fullName>
    </recommendedName>
</protein>
<evidence type="ECO:0000256" key="2">
    <source>
        <dbReference type="ARBA" id="ARBA00022737"/>
    </source>
</evidence>
<evidence type="ECO:0000256" key="1">
    <source>
        <dbReference type="ARBA" id="ARBA00022614"/>
    </source>
</evidence>
<dbReference type="PANTHER" id="PTHR48051:SF39">
    <property type="entry name" value="P53-INDUCED DEATH DOMAIN PROTEIN 1"/>
    <property type="match status" value="1"/>
</dbReference>
<evidence type="ECO:0000259" key="3">
    <source>
        <dbReference type="Pfam" id="PF23598"/>
    </source>
</evidence>
<dbReference type="AlphaFoldDB" id="A0AAD9MT99"/>
<dbReference type="Gene3D" id="3.80.10.10">
    <property type="entry name" value="Ribonuclease Inhibitor"/>
    <property type="match status" value="1"/>
</dbReference>
<dbReference type="PRINTS" id="PR00019">
    <property type="entry name" value="LEURICHRPT"/>
</dbReference>
<dbReference type="Proteomes" id="UP001208570">
    <property type="component" value="Unassembled WGS sequence"/>
</dbReference>
<accession>A0AAD9MT99</accession>
<dbReference type="SUPFAM" id="SSF52058">
    <property type="entry name" value="L domain-like"/>
    <property type="match status" value="1"/>
</dbReference>
<gene>
    <name evidence="4" type="ORF">LSH36_742g01040</name>
</gene>
<dbReference type="InterPro" id="IPR001611">
    <property type="entry name" value="Leu-rich_rpt"/>
</dbReference>
<dbReference type="SMART" id="SM00369">
    <property type="entry name" value="LRR_TYP"/>
    <property type="match status" value="6"/>
</dbReference>
<evidence type="ECO:0000313" key="4">
    <source>
        <dbReference type="EMBL" id="KAK2144625.1"/>
    </source>
</evidence>
<proteinExistence type="predicted"/>